<evidence type="ECO:0000313" key="1">
    <source>
        <dbReference type="EMBL" id="KXT96294.1"/>
    </source>
</evidence>
<protein>
    <submittedName>
        <fullName evidence="1">Uncharacterized protein</fullName>
    </submittedName>
</protein>
<dbReference type="Proteomes" id="UP000072363">
    <property type="component" value="Unassembled WGS sequence"/>
</dbReference>
<proteinExistence type="predicted"/>
<dbReference type="AlphaFoldDB" id="A0A139Q199"/>
<reference evidence="1 2" key="1">
    <citation type="submission" date="2016-01" db="EMBL/GenBank/DDBJ databases">
        <title>Highly variable Streptococcus oralis are common among viridans streptococci isolated from primates.</title>
        <authorList>
            <person name="Denapaite D."/>
            <person name="Rieger M."/>
            <person name="Koendgen S."/>
            <person name="Brueckner R."/>
            <person name="Ochigava I."/>
            <person name="Kappeler P."/>
            <person name="Maetz-Rensing K."/>
            <person name="Leendertz F."/>
            <person name="Hakenbeck R."/>
        </authorList>
    </citation>
    <scope>NUCLEOTIDE SEQUENCE [LARGE SCALE GENOMIC DNA]</scope>
    <source>
        <strain evidence="1 2">DD27</strain>
    </source>
</reference>
<name>A0A139Q199_STROR</name>
<comment type="caution">
    <text evidence="1">The sequence shown here is derived from an EMBL/GenBank/DDBJ whole genome shotgun (WGS) entry which is preliminary data.</text>
</comment>
<dbReference type="EMBL" id="LQNZ01000011">
    <property type="protein sequence ID" value="KXT96294.1"/>
    <property type="molecule type" value="Genomic_DNA"/>
</dbReference>
<gene>
    <name evidence="1" type="ORF">SORDD27_00183</name>
</gene>
<sequence length="39" mass="4413">MCAELITCNRLHADKDNFLLGDDLSTKRETVFKVFPSAL</sequence>
<accession>A0A139Q199</accession>
<evidence type="ECO:0000313" key="2">
    <source>
        <dbReference type="Proteomes" id="UP000072363"/>
    </source>
</evidence>
<organism evidence="1 2">
    <name type="scientific">Streptococcus oralis</name>
    <dbReference type="NCBI Taxonomy" id="1303"/>
    <lineage>
        <taxon>Bacteria</taxon>
        <taxon>Bacillati</taxon>
        <taxon>Bacillota</taxon>
        <taxon>Bacilli</taxon>
        <taxon>Lactobacillales</taxon>
        <taxon>Streptococcaceae</taxon>
        <taxon>Streptococcus</taxon>
    </lineage>
</organism>